<reference evidence="3 4" key="2">
    <citation type="journal article" date="2014" name="Cell Rep.">
        <title>Structure, mechanism, and specificity of a eukaryal tRNA restriction enzyme involved in self-nonself discrimination.</title>
        <authorList>
            <person name="Chakravarty A.K."/>
            <person name="Smith P."/>
            <person name="Jalan R."/>
            <person name="Shuman S."/>
        </authorList>
    </citation>
    <scope>X-RAY CRYSTALLOGRAPHY (1.80 ANGSTROMS) OF 14-331</scope>
</reference>
<geneLocation type="plasmid" evidence="2">
    <name>pPac1-2</name>
</geneLocation>
<keyword evidence="1" id="KW-0732">Signal</keyword>
<dbReference type="PDBsum" id="4O88"/>
<reference evidence="2" key="1">
    <citation type="submission" date="2003-12" db="EMBL/GenBank/DDBJ databases">
        <title>Novel yeast killer toxins inhibit progression through the S-phase and cause DNA damage checkpoint activation.</title>
        <authorList>
            <person name="Klassen R."/>
            <person name="Teichert S."/>
            <person name="Meinhardt F."/>
        </authorList>
    </citation>
    <scope>NUCLEOTIDE SEQUENCE</scope>
    <source>
        <strain evidence="2">NRRL Y-18665</strain>
        <plasmid evidence="2">pPac1-2</plasmid>
    </source>
</reference>
<name>Q707V3_9ASCO</name>
<feature type="signal peptide" evidence="1">
    <location>
        <begin position="1"/>
        <end position="18"/>
    </location>
</feature>
<evidence type="ECO:0007829" key="3">
    <source>
        <dbReference type="PDB" id="4O87"/>
    </source>
</evidence>
<dbReference type="EMBL" id="AJ617333">
    <property type="protein sequence ID" value="CAE84960.1"/>
    <property type="molecule type" value="Genomic_DNA"/>
</dbReference>
<dbReference type="EvolutionaryTrace" id="Q707V3"/>
<sequence>MYLLFFLIALCWGNPTTCLNEGAIGYMAIDILQSQNIETITINDNEYKLNKFNNIKDYISKVWGAASVYNLDLGNDYTKWQSSLDNVETDNIKNYINGHDNVYYNPGGKNKYLIIEASKELKWKGNLNNNKFNVNLKSIFSNAENLKVGHSDLLKLFSSIVNSKGSDNQKKVLNSLLDNINDRRLKKLVSTGQWTEAISDSVANEIAKNNKLTSIKAQLGSQKTQNVMIDANGHDLLKIDYDKTFVTANDLKNKIIDKNKLENAKNYFKIQNNDKILEDIKSKFSKNINENIKGSIRDHAKLIEFTENKKFNTINDNSNSDSKIKSITCKV</sequence>
<evidence type="ECO:0007829" key="4">
    <source>
        <dbReference type="PDB" id="4O88"/>
    </source>
</evidence>
<organism evidence="2">
    <name type="scientific">Millerozyma acaciae</name>
    <dbReference type="NCBI Taxonomy" id="28986"/>
    <lineage>
        <taxon>Eukaryota</taxon>
        <taxon>Fungi</taxon>
        <taxon>Dikarya</taxon>
        <taxon>Ascomycota</taxon>
        <taxon>Saccharomycotina</taxon>
        <taxon>Pichiomycetes</taxon>
        <taxon>Debaryomycetaceae</taxon>
        <taxon>Millerozyma</taxon>
    </lineage>
</organism>
<dbReference type="PDB" id="4O88">
    <property type="method" value="X-ray"/>
    <property type="resolution" value="2.90 A"/>
    <property type="chains" value="A/B=15-331"/>
</dbReference>
<dbReference type="PDBsum" id="4O87"/>
<proteinExistence type="evidence at protein level"/>
<keyword evidence="3 4" id="KW-0002">3D-structure</keyword>
<evidence type="ECO:0000313" key="2">
    <source>
        <dbReference type="EMBL" id="CAE84960.1"/>
    </source>
</evidence>
<dbReference type="PDB" id="4O87">
    <property type="method" value="X-ray"/>
    <property type="resolution" value="1.80 A"/>
    <property type="chains" value="A/B=14-331"/>
</dbReference>
<evidence type="ECO:0000256" key="1">
    <source>
        <dbReference type="SAM" id="SignalP"/>
    </source>
</evidence>
<accession>Q707V3</accession>
<protein>
    <submittedName>
        <fullName evidence="2">Uncharacterized protein</fullName>
    </submittedName>
</protein>
<dbReference type="SMR" id="Q707V3"/>
<feature type="chain" id="PRO_5004283037" evidence="1">
    <location>
        <begin position="19"/>
        <end position="331"/>
    </location>
</feature>
<dbReference type="AlphaFoldDB" id="Q707V3"/>
<keyword evidence="2" id="KW-0614">Plasmid</keyword>